<dbReference type="NCBIfam" id="NF003917">
    <property type="entry name" value="PRK05443.1-1"/>
    <property type="match status" value="1"/>
</dbReference>
<evidence type="ECO:0000256" key="2">
    <source>
        <dbReference type="ARBA" id="ARBA00022679"/>
    </source>
</evidence>
<feature type="domain" description="Polyphosphate kinase middle" evidence="11">
    <location>
        <begin position="201"/>
        <end position="379"/>
    </location>
</feature>
<dbReference type="Gene3D" id="3.30.870.10">
    <property type="entry name" value="Endonuclease Chain A"/>
    <property type="match status" value="2"/>
</dbReference>
<evidence type="ECO:0000313" key="16">
    <source>
        <dbReference type="Proteomes" id="UP000198228"/>
    </source>
</evidence>
<dbReference type="Gene3D" id="1.20.58.310">
    <property type="entry name" value="Polyphosphate kinase N-terminal domain"/>
    <property type="match status" value="1"/>
</dbReference>
<feature type="region of interest" description="Disordered" evidence="10">
    <location>
        <begin position="1"/>
        <end position="81"/>
    </location>
</feature>
<comment type="catalytic activity">
    <reaction evidence="8 9">
        <text>[phosphate](n) + ATP = [phosphate](n+1) + ADP</text>
        <dbReference type="Rhea" id="RHEA:19573"/>
        <dbReference type="Rhea" id="RHEA-COMP:9859"/>
        <dbReference type="Rhea" id="RHEA-COMP:14280"/>
        <dbReference type="ChEBI" id="CHEBI:16838"/>
        <dbReference type="ChEBI" id="CHEBI:30616"/>
        <dbReference type="ChEBI" id="CHEBI:456216"/>
        <dbReference type="EC" id="2.7.4.1"/>
    </reaction>
</comment>
<dbReference type="NCBIfam" id="TIGR03705">
    <property type="entry name" value="poly_P_kin"/>
    <property type="match status" value="1"/>
</dbReference>
<dbReference type="Pfam" id="PF17941">
    <property type="entry name" value="PP_kinase_C_1"/>
    <property type="match status" value="1"/>
</dbReference>
<dbReference type="AlphaFoldDB" id="A0A1C5A449"/>
<dbReference type="CDD" id="cd09168">
    <property type="entry name" value="PLDc_PaPPK1_C2_like"/>
    <property type="match status" value="1"/>
</dbReference>
<feature type="binding site" evidence="8">
    <location>
        <position position="643"/>
    </location>
    <ligand>
        <name>ATP</name>
        <dbReference type="ChEBI" id="CHEBI:30616"/>
    </ligand>
</feature>
<dbReference type="EC" id="2.7.4.1" evidence="8 9"/>
<keyword evidence="7 8" id="KW-0460">Magnesium</keyword>
<dbReference type="InterPro" id="IPR003414">
    <property type="entry name" value="PP_kinase"/>
</dbReference>
<evidence type="ECO:0000256" key="10">
    <source>
        <dbReference type="SAM" id="MobiDB-lite"/>
    </source>
</evidence>
<keyword evidence="6 8" id="KW-0067">ATP-binding</keyword>
<dbReference type="InterPro" id="IPR036832">
    <property type="entry name" value="PPK_N_dom_sf"/>
</dbReference>
<name>A0A1C5A449_9ACTN</name>
<accession>A0A1C5A449</accession>
<feature type="compositionally biased region" description="Low complexity" evidence="10">
    <location>
        <begin position="43"/>
        <end position="54"/>
    </location>
</feature>
<feature type="binding site" evidence="8">
    <location>
        <position position="484"/>
    </location>
    <ligand>
        <name>Mg(2+)</name>
        <dbReference type="ChEBI" id="CHEBI:18420"/>
    </ligand>
</feature>
<feature type="binding site" evidence="8">
    <location>
        <position position="547"/>
    </location>
    <ligand>
        <name>ATP</name>
        <dbReference type="ChEBI" id="CHEBI:30616"/>
    </ligand>
</feature>
<comment type="PTM">
    <text evidence="8 9">An intermediate of this reaction is the autophosphorylated ppk in which a phosphate is covalently linked to a histidine residue through a N-P bond.</text>
</comment>
<dbReference type="GO" id="GO:0046872">
    <property type="term" value="F:metal ion binding"/>
    <property type="evidence" value="ECO:0007669"/>
    <property type="project" value="UniProtKB-KW"/>
</dbReference>
<evidence type="ECO:0000256" key="9">
    <source>
        <dbReference type="RuleBase" id="RU003800"/>
    </source>
</evidence>
<dbReference type="Proteomes" id="UP000198228">
    <property type="component" value="Chromosome I"/>
</dbReference>
<dbReference type="CDD" id="cd09165">
    <property type="entry name" value="PLDc_PaPPK1_C1_like"/>
    <property type="match status" value="1"/>
</dbReference>
<feature type="binding site" evidence="8">
    <location>
        <position position="454"/>
    </location>
    <ligand>
        <name>Mg(2+)</name>
        <dbReference type="ChEBI" id="CHEBI:18420"/>
    </ligand>
</feature>
<dbReference type="GO" id="GO:0006799">
    <property type="term" value="P:polyphosphate biosynthetic process"/>
    <property type="evidence" value="ECO:0007669"/>
    <property type="project" value="UniProtKB-UniRule"/>
</dbReference>
<keyword evidence="1 8" id="KW-0597">Phosphoprotein</keyword>
<dbReference type="InterPro" id="IPR041108">
    <property type="entry name" value="PP_kinase_C_1"/>
</dbReference>
<dbReference type="InterPro" id="IPR025200">
    <property type="entry name" value="PPK_C_dom2"/>
</dbReference>
<dbReference type="InterPro" id="IPR025198">
    <property type="entry name" value="PPK_N_dom"/>
</dbReference>
<gene>
    <name evidence="8" type="primary">ppk</name>
    <name evidence="15" type="ORF">GA0074696_5303</name>
</gene>
<dbReference type="PANTHER" id="PTHR30218">
    <property type="entry name" value="POLYPHOSPHATE KINASE"/>
    <property type="match status" value="1"/>
</dbReference>
<feature type="binding site" evidence="8">
    <location>
        <position position="124"/>
    </location>
    <ligand>
        <name>ATP</name>
        <dbReference type="ChEBI" id="CHEBI:30616"/>
    </ligand>
</feature>
<evidence type="ECO:0000256" key="3">
    <source>
        <dbReference type="ARBA" id="ARBA00022723"/>
    </source>
</evidence>
<dbReference type="NCBIfam" id="NF003922">
    <property type="entry name" value="PRK05443.2-3"/>
    <property type="match status" value="1"/>
</dbReference>
<sequence>MSTPREHPARPPHAADPTGPRNGARRRGGTRAPEETVATTPDSPGASAAGASAGLEEVLDPGDRPTPPSGPDGEPPAVAPLPEDRFLNRELSWLDFNARVLALAEDARTPLLERAKFLAIFASNLDEFYMVRVAGLKRRLSAGLPVRGGDRLPLRTQLELITEKAAELVGRHAACFVEDVLPKLAAEDVRVLRWAELDHPERERLRTYFREHIFPVLTPLAVDPAHPFPYISGRSLNLAVAVRDPDGGSELFARVKVPNNVPRFVRVAREQPGLRMLPVEELISVHLGQLFSGMQVVECHLFRVTRNAEVEVDEDRDEDLLQALERELARRRFGPPVRLEVAASISDHMLELLVRELDMDGHDVLRVPGLLDLSALWQLYGEADRPDLKDPPFVPATHPRLAEGEVPRSVFATLRDGDVLVHHPYHSFATSVQRFIEQAAADPNVLAIKQTLYRTSGDSPIVDALVDAAAAGKQVVVLVEVKARFDEVANIGWARTLERAGCHVVYGLVGLKTHCKTALVVRQEGNQIRRYCHIGTGNYHPKTARLYEDFGVLTADPEIGADLTDLFNVLTGYSRQTAYRRLLVAPQGIRSGLIERIEREIDHVRLGMPGLVQFKVNALVDEEITDALYRASRAGVHVDLLIRGMCTLRPGVPGLSEKIRVRSILGRFLEHSRIFRFGNNGDAEFWMGSADLMHRNLDRRVEALVQVSDPVARAELDHVLTAAFSPEVDSFELAGDGTWTRRASTPEEPLTDLQELLLRRVGGTAG</sequence>
<dbReference type="InterPro" id="IPR036830">
    <property type="entry name" value="PP_kinase_middle_dom_sf"/>
</dbReference>
<evidence type="ECO:0000256" key="1">
    <source>
        <dbReference type="ARBA" id="ARBA00022553"/>
    </source>
</evidence>
<dbReference type="HAMAP" id="MF_00347">
    <property type="entry name" value="Polyphosphate_kinase"/>
    <property type="match status" value="1"/>
</dbReference>
<feature type="domain" description="Polyphosphate kinase C-terminal" evidence="14">
    <location>
        <begin position="409"/>
        <end position="575"/>
    </location>
</feature>
<evidence type="ECO:0000259" key="14">
    <source>
        <dbReference type="Pfam" id="PF17941"/>
    </source>
</evidence>
<comment type="cofactor">
    <cofactor evidence="8">
        <name>Mg(2+)</name>
        <dbReference type="ChEBI" id="CHEBI:18420"/>
    </cofactor>
</comment>
<dbReference type="FunFam" id="3.30.870.10:FF:000001">
    <property type="entry name" value="Polyphosphate kinase"/>
    <property type="match status" value="1"/>
</dbReference>
<dbReference type="EMBL" id="LT607410">
    <property type="protein sequence ID" value="SCF39814.1"/>
    <property type="molecule type" value="Genomic_DNA"/>
</dbReference>
<dbReference type="GO" id="GO:0008976">
    <property type="term" value="F:polyphosphate kinase activity"/>
    <property type="evidence" value="ECO:0007669"/>
    <property type="project" value="UniProtKB-UniRule"/>
</dbReference>
<dbReference type="NCBIfam" id="NF003921">
    <property type="entry name" value="PRK05443.2-2"/>
    <property type="match status" value="1"/>
</dbReference>
<feature type="binding site" evidence="8">
    <location>
        <position position="671"/>
    </location>
    <ligand>
        <name>ATP</name>
        <dbReference type="ChEBI" id="CHEBI:30616"/>
    </ligand>
</feature>
<organism evidence="15 16">
    <name type="scientific">Micromonospora purpureochromogenes</name>
    <dbReference type="NCBI Taxonomy" id="47872"/>
    <lineage>
        <taxon>Bacteria</taxon>
        <taxon>Bacillati</taxon>
        <taxon>Actinomycetota</taxon>
        <taxon>Actinomycetes</taxon>
        <taxon>Micromonosporales</taxon>
        <taxon>Micromonosporaceae</taxon>
        <taxon>Micromonospora</taxon>
    </lineage>
</organism>
<feature type="active site" description="Phosphohistidine intermediate" evidence="8">
    <location>
        <position position="514"/>
    </location>
</feature>
<evidence type="ECO:0000256" key="5">
    <source>
        <dbReference type="ARBA" id="ARBA00022777"/>
    </source>
</evidence>
<dbReference type="NCBIfam" id="NF003918">
    <property type="entry name" value="PRK05443.1-2"/>
    <property type="match status" value="1"/>
</dbReference>
<dbReference type="InterPro" id="IPR024953">
    <property type="entry name" value="PP_kinase_middle"/>
</dbReference>
<dbReference type="Pfam" id="PF02503">
    <property type="entry name" value="PP_kinase"/>
    <property type="match status" value="1"/>
</dbReference>
<comment type="function">
    <text evidence="8 9">Catalyzes the reversible transfer of the terminal phosphate of ATP to form a long-chain polyphosphate (polyP).</text>
</comment>
<proteinExistence type="inferred from homology"/>
<comment type="similarity">
    <text evidence="8 9">Belongs to the polyphosphate kinase 1 (PPK1) family.</text>
</comment>
<feature type="domain" description="Polyphosphate kinase C-terminal" evidence="13">
    <location>
        <begin position="582"/>
        <end position="748"/>
    </location>
</feature>
<dbReference type="Pfam" id="PF13089">
    <property type="entry name" value="PP_kinase_N"/>
    <property type="match status" value="1"/>
</dbReference>
<evidence type="ECO:0000259" key="11">
    <source>
        <dbReference type="Pfam" id="PF02503"/>
    </source>
</evidence>
<dbReference type="SUPFAM" id="SSF56024">
    <property type="entry name" value="Phospholipase D/nuclease"/>
    <property type="match status" value="2"/>
</dbReference>
<dbReference type="SUPFAM" id="SSF140356">
    <property type="entry name" value="PPK N-terminal domain-like"/>
    <property type="match status" value="1"/>
</dbReference>
<dbReference type="PIRSF" id="PIRSF015589">
    <property type="entry name" value="PP_kinase"/>
    <property type="match status" value="1"/>
</dbReference>
<dbReference type="GO" id="GO:0009358">
    <property type="term" value="C:polyphosphate kinase complex"/>
    <property type="evidence" value="ECO:0007669"/>
    <property type="project" value="InterPro"/>
</dbReference>
<dbReference type="GO" id="GO:0005524">
    <property type="term" value="F:ATP binding"/>
    <property type="evidence" value="ECO:0007669"/>
    <property type="project" value="UniProtKB-KW"/>
</dbReference>
<evidence type="ECO:0000259" key="13">
    <source>
        <dbReference type="Pfam" id="PF13090"/>
    </source>
</evidence>
<dbReference type="Pfam" id="PF13090">
    <property type="entry name" value="PP_kinase_C"/>
    <property type="match status" value="1"/>
</dbReference>
<keyword evidence="4 8" id="KW-0547">Nucleotide-binding</keyword>
<reference evidence="15 16" key="1">
    <citation type="submission" date="2016-06" db="EMBL/GenBank/DDBJ databases">
        <authorList>
            <person name="Kjaerup R.B."/>
            <person name="Dalgaard T.S."/>
            <person name="Juul-Madsen H.R."/>
        </authorList>
    </citation>
    <scope>NUCLEOTIDE SEQUENCE [LARGE SCALE GENOMIC DNA]</scope>
    <source>
        <strain evidence="15 16">DSM 43821</strain>
    </source>
</reference>
<evidence type="ECO:0000256" key="4">
    <source>
        <dbReference type="ARBA" id="ARBA00022741"/>
    </source>
</evidence>
<keyword evidence="2 8" id="KW-0808">Transferase</keyword>
<feature type="domain" description="Polyphosphate kinase N-terminal" evidence="12">
    <location>
        <begin position="86"/>
        <end position="191"/>
    </location>
</feature>
<dbReference type="Gene3D" id="3.30.1840.10">
    <property type="entry name" value="Polyphosphate kinase middle domain"/>
    <property type="match status" value="1"/>
</dbReference>
<evidence type="ECO:0000256" key="6">
    <source>
        <dbReference type="ARBA" id="ARBA00022840"/>
    </source>
</evidence>
<evidence type="ECO:0000256" key="7">
    <source>
        <dbReference type="ARBA" id="ARBA00022842"/>
    </source>
</evidence>
<dbReference type="SUPFAM" id="SSF143724">
    <property type="entry name" value="PHP14-like"/>
    <property type="match status" value="1"/>
</dbReference>
<protein>
    <recommendedName>
        <fullName evidence="8 9">Polyphosphate kinase</fullName>
        <ecNumber evidence="8 9">2.7.4.1</ecNumber>
    </recommendedName>
    <alternativeName>
        <fullName evidence="8">ATP-polyphosphate phosphotransferase</fullName>
    </alternativeName>
    <alternativeName>
        <fullName evidence="8">Polyphosphoric acid kinase</fullName>
    </alternativeName>
</protein>
<keyword evidence="5 8" id="KW-0418">Kinase</keyword>
<keyword evidence="3 8" id="KW-0479">Metal-binding</keyword>
<dbReference type="PANTHER" id="PTHR30218:SF0">
    <property type="entry name" value="POLYPHOSPHATE KINASE"/>
    <property type="match status" value="1"/>
</dbReference>
<feature type="compositionally biased region" description="Pro residues" evidence="10">
    <location>
        <begin position="64"/>
        <end position="79"/>
    </location>
</feature>
<evidence type="ECO:0000259" key="12">
    <source>
        <dbReference type="Pfam" id="PF13089"/>
    </source>
</evidence>
<evidence type="ECO:0000313" key="15">
    <source>
        <dbReference type="EMBL" id="SCF39814.1"/>
    </source>
</evidence>
<evidence type="ECO:0000256" key="8">
    <source>
        <dbReference type="HAMAP-Rule" id="MF_00347"/>
    </source>
</evidence>